<dbReference type="Proteomes" id="UP001153365">
    <property type="component" value="Unassembled WGS sequence"/>
</dbReference>
<evidence type="ECO:0000313" key="2">
    <source>
        <dbReference type="EMBL" id="CAH7666798.1"/>
    </source>
</evidence>
<feature type="chain" id="PRO_5043516171" description="Secreted protein" evidence="1">
    <location>
        <begin position="24"/>
        <end position="149"/>
    </location>
</feature>
<dbReference type="AlphaFoldDB" id="A0AAV0AFA1"/>
<reference evidence="2" key="1">
    <citation type="submission" date="2022-06" db="EMBL/GenBank/DDBJ databases">
        <authorList>
            <consortium name="SYNGENTA / RWTH Aachen University"/>
        </authorList>
    </citation>
    <scope>NUCLEOTIDE SEQUENCE</scope>
</reference>
<gene>
    <name evidence="2" type="ORF">PPACK8108_LOCUS1150</name>
</gene>
<keyword evidence="3" id="KW-1185">Reference proteome</keyword>
<keyword evidence="1" id="KW-0732">Signal</keyword>
<evidence type="ECO:0008006" key="4">
    <source>
        <dbReference type="Google" id="ProtNLM"/>
    </source>
</evidence>
<name>A0AAV0AFA1_PHAPC</name>
<proteinExistence type="predicted"/>
<organism evidence="2 3">
    <name type="scientific">Phakopsora pachyrhizi</name>
    <name type="common">Asian soybean rust disease fungus</name>
    <dbReference type="NCBI Taxonomy" id="170000"/>
    <lineage>
        <taxon>Eukaryota</taxon>
        <taxon>Fungi</taxon>
        <taxon>Dikarya</taxon>
        <taxon>Basidiomycota</taxon>
        <taxon>Pucciniomycotina</taxon>
        <taxon>Pucciniomycetes</taxon>
        <taxon>Pucciniales</taxon>
        <taxon>Phakopsoraceae</taxon>
        <taxon>Phakopsora</taxon>
    </lineage>
</organism>
<protein>
    <recommendedName>
        <fullName evidence="4">Secreted protein</fullName>
    </recommendedName>
</protein>
<feature type="signal peptide" evidence="1">
    <location>
        <begin position="1"/>
        <end position="23"/>
    </location>
</feature>
<accession>A0AAV0AFA1</accession>
<evidence type="ECO:0000256" key="1">
    <source>
        <dbReference type="SAM" id="SignalP"/>
    </source>
</evidence>
<comment type="caution">
    <text evidence="2">The sequence shown here is derived from an EMBL/GenBank/DDBJ whole genome shotgun (WGS) entry which is preliminary data.</text>
</comment>
<dbReference type="EMBL" id="CALTRL010000156">
    <property type="protein sequence ID" value="CAH7666798.1"/>
    <property type="molecule type" value="Genomic_DNA"/>
</dbReference>
<evidence type="ECO:0000313" key="3">
    <source>
        <dbReference type="Proteomes" id="UP001153365"/>
    </source>
</evidence>
<sequence>MNRFLILAFVLVELLLLTSKAQALSSNCEEAYFESNVPKVAGVPQAGCKSSSSKEGFLCSQNSCSGLKSCTQCKRYMPSPTAGKSGTFVGNIIPMSINCKTDYVLVNKIQMCSNANNEKYGCVGACTGMKSCSSCVKASDPSLKAGIGH</sequence>